<evidence type="ECO:0000256" key="1">
    <source>
        <dbReference type="ARBA" id="ARBA00004141"/>
    </source>
</evidence>
<sequence length="243" mass="27064">MWILPIVSYLGIIVGFCFLTLAIASGLYYLSELVEEHTVLSKKILTRLIQIIIAIHFLLIVFDGFPVLLTLFSVACHVVYMLNLRRFPVVKLSDSIFIASCLSVVANHLLWFRHFSTPPEVLLQRELAKEARGYGRGSPMHGYSSSDPYYTNKIAKFSEISAFFGLCVWLIPFALFVSLTAGENVLPSTSELQGAVAGGRSHGKRKTGGPGMAKMVVDGVKDWFYNVGETFGWTGEASRRRFD</sequence>
<dbReference type="GO" id="GO:0006888">
    <property type="term" value="P:endoplasmic reticulum to Golgi vesicle-mediated transport"/>
    <property type="evidence" value="ECO:0007669"/>
    <property type="project" value="InterPro"/>
</dbReference>
<evidence type="ECO:0000256" key="3">
    <source>
        <dbReference type="ARBA" id="ARBA00022692"/>
    </source>
</evidence>
<feature type="transmembrane region" description="Helical" evidence="6">
    <location>
        <begin position="160"/>
        <end position="181"/>
    </location>
</feature>
<dbReference type="GO" id="GO:0030134">
    <property type="term" value="C:COPII-coated ER to Golgi transport vesicle"/>
    <property type="evidence" value="ECO:0007669"/>
    <property type="project" value="TreeGrafter"/>
</dbReference>
<dbReference type="GO" id="GO:0000139">
    <property type="term" value="C:Golgi membrane"/>
    <property type="evidence" value="ECO:0007669"/>
    <property type="project" value="TreeGrafter"/>
</dbReference>
<keyword evidence="8" id="KW-1185">Reference proteome</keyword>
<evidence type="ECO:0000256" key="4">
    <source>
        <dbReference type="ARBA" id="ARBA00022989"/>
    </source>
</evidence>
<organism evidence="7 8">
    <name type="scientific">Terfezia boudieri ATCC MYA-4762</name>
    <dbReference type="NCBI Taxonomy" id="1051890"/>
    <lineage>
        <taxon>Eukaryota</taxon>
        <taxon>Fungi</taxon>
        <taxon>Dikarya</taxon>
        <taxon>Ascomycota</taxon>
        <taxon>Pezizomycotina</taxon>
        <taxon>Pezizomycetes</taxon>
        <taxon>Pezizales</taxon>
        <taxon>Pezizaceae</taxon>
        <taxon>Terfezia</taxon>
    </lineage>
</organism>
<dbReference type="FunCoup" id="A0A3N4LPQ2">
    <property type="interactions" value="249"/>
</dbReference>
<dbReference type="STRING" id="1051890.A0A3N4LPQ2"/>
<proteinExistence type="inferred from homology"/>
<keyword evidence="3 6" id="KW-0812">Transmembrane</keyword>
<evidence type="ECO:0000256" key="5">
    <source>
        <dbReference type="ARBA" id="ARBA00023136"/>
    </source>
</evidence>
<dbReference type="InParanoid" id="A0A3N4LPQ2"/>
<reference evidence="7 8" key="1">
    <citation type="journal article" date="2018" name="Nat. Ecol. Evol.">
        <title>Pezizomycetes genomes reveal the molecular basis of ectomycorrhizal truffle lifestyle.</title>
        <authorList>
            <person name="Murat C."/>
            <person name="Payen T."/>
            <person name="Noel B."/>
            <person name="Kuo A."/>
            <person name="Morin E."/>
            <person name="Chen J."/>
            <person name="Kohler A."/>
            <person name="Krizsan K."/>
            <person name="Balestrini R."/>
            <person name="Da Silva C."/>
            <person name="Montanini B."/>
            <person name="Hainaut M."/>
            <person name="Levati E."/>
            <person name="Barry K.W."/>
            <person name="Belfiori B."/>
            <person name="Cichocki N."/>
            <person name="Clum A."/>
            <person name="Dockter R.B."/>
            <person name="Fauchery L."/>
            <person name="Guy J."/>
            <person name="Iotti M."/>
            <person name="Le Tacon F."/>
            <person name="Lindquist E.A."/>
            <person name="Lipzen A."/>
            <person name="Malagnac F."/>
            <person name="Mello A."/>
            <person name="Molinier V."/>
            <person name="Miyauchi S."/>
            <person name="Poulain J."/>
            <person name="Riccioni C."/>
            <person name="Rubini A."/>
            <person name="Sitrit Y."/>
            <person name="Splivallo R."/>
            <person name="Traeger S."/>
            <person name="Wang M."/>
            <person name="Zifcakova L."/>
            <person name="Wipf D."/>
            <person name="Zambonelli A."/>
            <person name="Paolocci F."/>
            <person name="Nowrousian M."/>
            <person name="Ottonello S."/>
            <person name="Baldrian P."/>
            <person name="Spatafora J.W."/>
            <person name="Henrissat B."/>
            <person name="Nagy L.G."/>
            <person name="Aury J.M."/>
            <person name="Wincker P."/>
            <person name="Grigoriev I.V."/>
            <person name="Bonfante P."/>
            <person name="Martin F.M."/>
        </authorList>
    </citation>
    <scope>NUCLEOTIDE SEQUENCE [LARGE SCALE GENOMIC DNA]</scope>
    <source>
        <strain evidence="7 8">ATCC MYA-4762</strain>
    </source>
</reference>
<dbReference type="GO" id="GO:0097020">
    <property type="term" value="F:COPII receptor activity"/>
    <property type="evidence" value="ECO:0007669"/>
    <property type="project" value="InterPro"/>
</dbReference>
<dbReference type="PANTHER" id="PTHR13144">
    <property type="entry name" value="TEX261 PROTEIN"/>
    <property type="match status" value="1"/>
</dbReference>
<evidence type="ECO:0000313" key="7">
    <source>
        <dbReference type="EMBL" id="RPB24883.1"/>
    </source>
</evidence>
<dbReference type="EMBL" id="ML121540">
    <property type="protein sequence ID" value="RPB24883.1"/>
    <property type="molecule type" value="Genomic_DNA"/>
</dbReference>
<dbReference type="AlphaFoldDB" id="A0A3N4LPQ2"/>
<gene>
    <name evidence="7" type="ORF">L211DRAFT_157821</name>
</gene>
<keyword evidence="4 6" id="KW-1133">Transmembrane helix</keyword>
<dbReference type="PANTHER" id="PTHR13144:SF0">
    <property type="entry name" value="PROTEIN TEX261"/>
    <property type="match status" value="1"/>
</dbReference>
<dbReference type="Proteomes" id="UP000267821">
    <property type="component" value="Unassembled WGS sequence"/>
</dbReference>
<keyword evidence="5 6" id="KW-0472">Membrane</keyword>
<dbReference type="Pfam" id="PF04148">
    <property type="entry name" value="Erv26"/>
    <property type="match status" value="1"/>
</dbReference>
<evidence type="ECO:0000256" key="6">
    <source>
        <dbReference type="SAM" id="Phobius"/>
    </source>
</evidence>
<name>A0A3N4LPQ2_9PEZI</name>
<protein>
    <submittedName>
        <fullName evidence="7">DUF396-domain-containing protein</fullName>
    </submittedName>
</protein>
<evidence type="ECO:0000313" key="8">
    <source>
        <dbReference type="Proteomes" id="UP000267821"/>
    </source>
</evidence>
<evidence type="ECO:0000256" key="2">
    <source>
        <dbReference type="ARBA" id="ARBA00008096"/>
    </source>
</evidence>
<comment type="subcellular location">
    <subcellularLocation>
        <location evidence="1">Membrane</location>
        <topology evidence="1">Multi-pass membrane protein</topology>
    </subcellularLocation>
</comment>
<dbReference type="OrthoDB" id="28257at2759"/>
<accession>A0A3N4LPQ2</accession>
<comment type="similarity">
    <text evidence="2">Belongs to the SVP26 family.</text>
</comment>
<dbReference type="GO" id="GO:0005789">
    <property type="term" value="C:endoplasmic reticulum membrane"/>
    <property type="evidence" value="ECO:0007669"/>
    <property type="project" value="TreeGrafter"/>
</dbReference>
<dbReference type="InterPro" id="IPR007277">
    <property type="entry name" value="Svp26/Tex261"/>
</dbReference>
<feature type="transmembrane region" description="Helical" evidence="6">
    <location>
        <begin position="51"/>
        <end position="80"/>
    </location>
</feature>
<feature type="transmembrane region" description="Helical" evidence="6">
    <location>
        <begin position="6"/>
        <end position="30"/>
    </location>
</feature>